<dbReference type="Proteomes" id="UP000628109">
    <property type="component" value="Unassembled WGS sequence"/>
</dbReference>
<organism evidence="2 3">
    <name type="scientific">Sphingobium fuliginis (strain ATCC 27551)</name>
    <dbReference type="NCBI Taxonomy" id="336203"/>
    <lineage>
        <taxon>Bacteria</taxon>
        <taxon>Pseudomonadati</taxon>
        <taxon>Pseudomonadota</taxon>
        <taxon>Alphaproteobacteria</taxon>
        <taxon>Sphingomonadales</taxon>
        <taxon>Sphingomonadaceae</taxon>
        <taxon>Sphingobium</taxon>
    </lineage>
</organism>
<comment type="caution">
    <text evidence="2">The sequence shown here is derived from an EMBL/GenBank/DDBJ whole genome shotgun (WGS) entry which is preliminary data.</text>
</comment>
<gene>
    <name evidence="2" type="ORF">GCM10019071_34750</name>
</gene>
<name>A0ABQ1F7Z2_SPHSA</name>
<dbReference type="EMBL" id="BMDU01000009">
    <property type="protein sequence ID" value="GGA01291.1"/>
    <property type="molecule type" value="Genomic_DNA"/>
</dbReference>
<evidence type="ECO:0000256" key="1">
    <source>
        <dbReference type="SAM" id="MobiDB-lite"/>
    </source>
</evidence>
<keyword evidence="3" id="KW-1185">Reference proteome</keyword>
<sequence>MRARLRPLEPEPNPVALNAELTLSDTEMLLLLEHIVLDYAADEEASRTRYAAAIAGVADAPTFDVLRQDGWFQILLGRVVTPINISVAASHATSVSPGLPALISQRFAVDHDFSAVPRGVKAVDDAIAGLTTQYLRFLDIECRTPEWVAARLWERRPTMGDALRWWLDRWDLLGQPLFSPTEAWEGNEAQAFVHLVLDRLEAEPALVGWPDIRQAVADQSMRMARQVGLGSLDLIPAIPDTVIGRARWLGDPLLGEVPRMRAETFEEVRLLIDLITGDIERRRYSAAPDDQFVRLTGIALERPDLKYVLIHRALRHALLVAEFLVQPATCALGCWLLTLRSLGQMSTAEDPQAREYALAALQQSLALLQRFLEEETTGGVPAEAAALLEAAFDTTGRPRRLGSLIEAETMVLGALQQLGARAVPIVEALAGAAAPDSLDAPSFVAGLELVAAATLEDAIAPNPLPDMYICAVRTGDRQLSADRVSSERAAALFRLAKRCGVPFLMKFLYPFDWRSALAALDDEKFEERQKIVRSIEAATRYLAAAVSGLAGETHSELVDALAAHVSAGSEDDWANGKVWAFASRRLRLPWLSAAEVTMGSLLGDALFALDKPSREKLLIACLELREPAVLANLYSAAPRDCRARILARIDAIGTDRAISIYSLDTINLRIDALLDAGLTAAAERHIKDTRDATTMGKVTERPRIEFNHDMRLLFQKGDWQAIAAAKVPAGLPQIERKICGRILTSFQAIALLQDVNANPHAAVARLERLATDNPAELGHQVNLFAAKASARLGPASFPNLVLSEKRAARQLIAEIETWMATTVGVTPRDRDICASNLAPLDLSIGDPRRALERLQSLPADTESAPRMAYMAIAQARLDRGNDAHIILDRAFELFGDNALLVAARAHLVGDQSAGGLGATDRLIFTPAPEEMRHLRDAMARFRNAPSRDKAAVLREGPEALPALVIDYVDNALAGVSNLAPLLKRGTLRDDEDDITAILKQLLNGALHFLGFSTPDQCKGGYTPNGNYGERDLIIVDGNTELAIMEAVIADGSVPKEELVKHFRKMLGYGDCPLYVHLTYAWLNDTTRLIKVLQSIATDEAPSDHAFEGMEVRTRAGNEPDGFTVRYRVRGQVIQVVFRVLDLGQERLRHAAASSAQPANVPSRKPRAKKTSPVGL</sequence>
<proteinExistence type="predicted"/>
<feature type="region of interest" description="Disordered" evidence="1">
    <location>
        <begin position="1150"/>
        <end position="1175"/>
    </location>
</feature>
<protein>
    <submittedName>
        <fullName evidence="2">Uncharacterized protein</fullName>
    </submittedName>
</protein>
<evidence type="ECO:0000313" key="3">
    <source>
        <dbReference type="Proteomes" id="UP000628109"/>
    </source>
</evidence>
<accession>A0ABQ1F7Z2</accession>
<evidence type="ECO:0000313" key="2">
    <source>
        <dbReference type="EMBL" id="GGA01291.1"/>
    </source>
</evidence>
<reference evidence="3" key="1">
    <citation type="journal article" date="2019" name="Int. J. Syst. Evol. Microbiol.">
        <title>The Global Catalogue of Microorganisms (GCM) 10K type strain sequencing project: providing services to taxonomists for standard genome sequencing and annotation.</title>
        <authorList>
            <consortium name="The Broad Institute Genomics Platform"/>
            <consortium name="The Broad Institute Genome Sequencing Center for Infectious Disease"/>
            <person name="Wu L."/>
            <person name="Ma J."/>
        </authorList>
    </citation>
    <scope>NUCLEOTIDE SEQUENCE [LARGE SCALE GENOMIC DNA]</scope>
    <source>
        <strain evidence="3">CCM 7327</strain>
    </source>
</reference>